<evidence type="ECO:0000313" key="1">
    <source>
        <dbReference type="EMBL" id="SOC30937.1"/>
    </source>
</evidence>
<organism evidence="1 2">
    <name type="scientific">Thalassospira xiamenensis</name>
    <dbReference type="NCBI Taxonomy" id="220697"/>
    <lineage>
        <taxon>Bacteria</taxon>
        <taxon>Pseudomonadati</taxon>
        <taxon>Pseudomonadota</taxon>
        <taxon>Alphaproteobacteria</taxon>
        <taxon>Rhodospirillales</taxon>
        <taxon>Thalassospiraceae</taxon>
        <taxon>Thalassospira</taxon>
    </lineage>
</organism>
<reference evidence="1 2" key="1">
    <citation type="submission" date="2017-08" db="EMBL/GenBank/DDBJ databases">
        <authorList>
            <person name="de Groot N.N."/>
        </authorList>
    </citation>
    <scope>NUCLEOTIDE SEQUENCE [LARGE SCALE GENOMIC DNA]</scope>
    <source>
        <strain evidence="1 2">USBA 78</strain>
    </source>
</reference>
<dbReference type="RefSeq" id="WP_142994635.1">
    <property type="nucleotide sequence ID" value="NZ_OBMM01000011.1"/>
</dbReference>
<dbReference type="Proteomes" id="UP000219068">
    <property type="component" value="Unassembled WGS sequence"/>
</dbReference>
<dbReference type="AlphaFoldDB" id="A0A285U2P2"/>
<sequence length="195" mass="21522">MIHSMKLACTGGLLLGVSMLLLWATMPAKAVVVVDPLAVPTDMFEISMAIDKPDAKVVTRGSTVLYVFKDRSAHALIWHDSEREYVSRTETTISDSPEGGSKTIKTKDVLKTGTQMHATYHPNDKQINVQLDVTFAKFNKFGEGDAEIEVPDITTQVHKLRFSYDELLSEPSVTKVIDEGKITVKVKRLLGGDSE</sequence>
<accession>A0A285U2P2</accession>
<dbReference type="EMBL" id="OBMM01000011">
    <property type="protein sequence ID" value="SOC30937.1"/>
    <property type="molecule type" value="Genomic_DNA"/>
</dbReference>
<evidence type="ECO:0000313" key="2">
    <source>
        <dbReference type="Proteomes" id="UP000219068"/>
    </source>
</evidence>
<protein>
    <submittedName>
        <fullName evidence="1">Uncharacterized protein</fullName>
    </submittedName>
</protein>
<proteinExistence type="predicted"/>
<name>A0A285U2P2_9PROT</name>
<gene>
    <name evidence="1" type="ORF">SAMN05428964_11122</name>
</gene>